<sequence length="67" mass="7685">MWSIVDEDAPVVANAFYSRLLGKGKYSVRKDGSLQVAYVLYEAVQELREKVGKMNFVKWVLFIHFGS</sequence>
<accession>A0A0C9UHV3</accession>
<proteinExistence type="predicted"/>
<dbReference type="EMBL" id="KN837128">
    <property type="protein sequence ID" value="KIJ42668.1"/>
    <property type="molecule type" value="Genomic_DNA"/>
</dbReference>
<dbReference type="Proteomes" id="UP000054279">
    <property type="component" value="Unassembled WGS sequence"/>
</dbReference>
<evidence type="ECO:0000313" key="2">
    <source>
        <dbReference type="Proteomes" id="UP000054279"/>
    </source>
</evidence>
<gene>
    <name evidence="1" type="ORF">M422DRAFT_170886</name>
</gene>
<organism evidence="1 2">
    <name type="scientific">Sphaerobolus stellatus (strain SS14)</name>
    <dbReference type="NCBI Taxonomy" id="990650"/>
    <lineage>
        <taxon>Eukaryota</taxon>
        <taxon>Fungi</taxon>
        <taxon>Dikarya</taxon>
        <taxon>Basidiomycota</taxon>
        <taxon>Agaricomycotina</taxon>
        <taxon>Agaricomycetes</taxon>
        <taxon>Phallomycetidae</taxon>
        <taxon>Geastrales</taxon>
        <taxon>Sphaerobolaceae</taxon>
        <taxon>Sphaerobolus</taxon>
    </lineage>
</organism>
<dbReference type="OrthoDB" id="9991317at2759"/>
<evidence type="ECO:0000313" key="1">
    <source>
        <dbReference type="EMBL" id="KIJ42668.1"/>
    </source>
</evidence>
<name>A0A0C9UHV3_SPHS4</name>
<protein>
    <submittedName>
        <fullName evidence="1">Uncharacterized protein</fullName>
    </submittedName>
</protein>
<keyword evidence="2" id="KW-1185">Reference proteome</keyword>
<reference evidence="1 2" key="1">
    <citation type="submission" date="2014-06" db="EMBL/GenBank/DDBJ databases">
        <title>Evolutionary Origins and Diversification of the Mycorrhizal Mutualists.</title>
        <authorList>
            <consortium name="DOE Joint Genome Institute"/>
            <consortium name="Mycorrhizal Genomics Consortium"/>
            <person name="Kohler A."/>
            <person name="Kuo A."/>
            <person name="Nagy L.G."/>
            <person name="Floudas D."/>
            <person name="Copeland A."/>
            <person name="Barry K.W."/>
            <person name="Cichocki N."/>
            <person name="Veneault-Fourrey C."/>
            <person name="LaButti K."/>
            <person name="Lindquist E.A."/>
            <person name="Lipzen A."/>
            <person name="Lundell T."/>
            <person name="Morin E."/>
            <person name="Murat C."/>
            <person name="Riley R."/>
            <person name="Ohm R."/>
            <person name="Sun H."/>
            <person name="Tunlid A."/>
            <person name="Henrissat B."/>
            <person name="Grigoriev I.V."/>
            <person name="Hibbett D.S."/>
            <person name="Martin F."/>
        </authorList>
    </citation>
    <scope>NUCLEOTIDE SEQUENCE [LARGE SCALE GENOMIC DNA]</scope>
    <source>
        <strain evidence="1 2">SS14</strain>
    </source>
</reference>
<dbReference type="AlphaFoldDB" id="A0A0C9UHV3"/>
<dbReference type="HOGENOM" id="CLU_001305_3_0_1"/>